<dbReference type="EMBL" id="SPPK01000001">
    <property type="protein sequence ID" value="TFU90511.1"/>
    <property type="molecule type" value="Genomic_DNA"/>
</dbReference>
<reference evidence="1 2" key="1">
    <citation type="submission" date="2019-03" db="EMBL/GenBank/DDBJ databases">
        <title>Diversity of the mouse oral microbiome.</title>
        <authorList>
            <person name="Joseph S."/>
            <person name="Aduse-Opoku J."/>
            <person name="Curtis M."/>
            <person name="Wade W."/>
            <person name="Hashim A."/>
        </authorList>
    </citation>
    <scope>NUCLEOTIDE SEQUENCE [LARGE SCALE GENOMIC DNA]</scope>
    <source>
        <strain evidence="1 2">P11</strain>
    </source>
</reference>
<dbReference type="OrthoDB" id="1048191at2"/>
<evidence type="ECO:0000313" key="2">
    <source>
        <dbReference type="Proteomes" id="UP000298285"/>
    </source>
</evidence>
<sequence>MATTPVKHDANTDIVRGQLFLFLNNLPLAFAKSASMQLAVAEIDASNKMMGDWDVPFPGNKSFTLSSESLLSKAEGQLSYAAMLDMVISGEPVDFYFGEAKKTEATTTGGKYEPDLTKKHYTGKAMFTQLDLQSSNGELASCSASLKGVGALTPVEGVPAGG</sequence>
<comment type="caution">
    <text evidence="1">The sequence shown here is derived from an EMBL/GenBank/DDBJ whole genome shotgun (WGS) entry which is preliminary data.</text>
</comment>
<protein>
    <recommendedName>
        <fullName evidence="3">Phage tail protein</fullName>
    </recommendedName>
</protein>
<evidence type="ECO:0000313" key="1">
    <source>
        <dbReference type="EMBL" id="TFU90511.1"/>
    </source>
</evidence>
<dbReference type="Proteomes" id="UP000298285">
    <property type="component" value="Unassembled WGS sequence"/>
</dbReference>
<proteinExistence type="predicted"/>
<dbReference type="RefSeq" id="WP_135103569.1">
    <property type="nucleotide sequence ID" value="NZ_JADGKW010000001.1"/>
</dbReference>
<name>A0A4Y9IQ95_9BACT</name>
<gene>
    <name evidence="1" type="ORF">E4T88_00615</name>
</gene>
<organism evidence="1 2">
    <name type="scientific">Dysgonomonas mossii</name>
    <dbReference type="NCBI Taxonomy" id="163665"/>
    <lineage>
        <taxon>Bacteria</taxon>
        <taxon>Pseudomonadati</taxon>
        <taxon>Bacteroidota</taxon>
        <taxon>Bacteroidia</taxon>
        <taxon>Bacteroidales</taxon>
        <taxon>Dysgonomonadaceae</taxon>
        <taxon>Dysgonomonas</taxon>
    </lineage>
</organism>
<accession>A0A4Y9IQ95</accession>
<dbReference type="AlphaFoldDB" id="A0A4Y9IQ95"/>
<evidence type="ECO:0008006" key="3">
    <source>
        <dbReference type="Google" id="ProtNLM"/>
    </source>
</evidence>